<proteinExistence type="predicted"/>
<dbReference type="Proteomes" id="UP000070376">
    <property type="component" value="Unassembled WGS sequence"/>
</dbReference>
<dbReference type="EMBL" id="LRPN01000116">
    <property type="protein sequence ID" value="KWZ79494.1"/>
    <property type="molecule type" value="Genomic_DNA"/>
</dbReference>
<feature type="domain" description="PepSY" evidence="2">
    <location>
        <begin position="377"/>
        <end position="438"/>
    </location>
</feature>
<dbReference type="NCBIfam" id="TIGR02889">
    <property type="entry name" value="spore_YpeB"/>
    <property type="match status" value="1"/>
</dbReference>
<evidence type="ECO:0000313" key="6">
    <source>
        <dbReference type="EMBL" id="KWZ79494.1"/>
    </source>
</evidence>
<protein>
    <submittedName>
        <fullName evidence="6">Germination protein YpeB</fullName>
    </submittedName>
    <submittedName>
        <fullName evidence="5">Sporulation protein</fullName>
    </submittedName>
</protein>
<gene>
    <name evidence="6" type="ORF">HMPREF3213_02598</name>
    <name evidence="5" type="ORF">SB48_HM08orf03123</name>
</gene>
<reference evidence="6" key="3">
    <citation type="submission" date="2016-01" db="EMBL/GenBank/DDBJ databases">
        <authorList>
            <person name="Oliw E.H."/>
        </authorList>
    </citation>
    <scope>NUCLEOTIDE SEQUENCE [LARGE SCALE GENOMIC DNA]</scope>
    <source>
        <strain evidence="6">GED7749B</strain>
    </source>
</reference>
<organism evidence="6 8">
    <name type="scientific">Heyndrickxia coagulans</name>
    <name type="common">Weizmannia coagulans</name>
    <dbReference type="NCBI Taxonomy" id="1398"/>
    <lineage>
        <taxon>Bacteria</taxon>
        <taxon>Bacillati</taxon>
        <taxon>Bacillota</taxon>
        <taxon>Bacilli</taxon>
        <taxon>Bacillales</taxon>
        <taxon>Bacillaceae</taxon>
        <taxon>Heyndrickxia</taxon>
    </lineage>
</organism>
<evidence type="ECO:0000259" key="4">
    <source>
        <dbReference type="Pfam" id="PF20769"/>
    </source>
</evidence>
<dbReference type="Pfam" id="PF20769">
    <property type="entry name" value="YPEB_N"/>
    <property type="match status" value="1"/>
</dbReference>
<accession>A0A0C5C7E2</accession>
<name>A0A0C5C7E2_HEYCO</name>
<evidence type="ECO:0000313" key="7">
    <source>
        <dbReference type="Proteomes" id="UP000032024"/>
    </source>
</evidence>
<evidence type="ECO:0000259" key="3">
    <source>
        <dbReference type="Pfam" id="PF14620"/>
    </source>
</evidence>
<dbReference type="GO" id="GO:0009847">
    <property type="term" value="P:spore germination"/>
    <property type="evidence" value="ECO:0007669"/>
    <property type="project" value="InterPro"/>
</dbReference>
<evidence type="ECO:0000256" key="1">
    <source>
        <dbReference type="SAM" id="SignalP"/>
    </source>
</evidence>
<sequence length="451" mass="51446">MNMLKRAMIVVLALGLCGTAAWAYKEHREKEAVLLNAESTYQRAFHDLAYRMDLLHDEIGNTLAMNSRKSLSPALAEVWRLTSEAHADVGQLPLSLLPFHKTEEFLTNIGNFSYRTAVRDLDKEPLSDKEYASLKKLYGQSADIQDQLRGVQNNVLKHNLRWMDVERALAQGKETKDNTIIDGFKTVERTVKGYDNADLNSPSFTSFQNRDDHYEHLEGKMISKKQAVATVKQYAGLKTARQAEAKPNQKGARFSFYTVRIKDKNGNETTADVTRKGGYPVWFFNKRPVGKQKISLNEAQKKAADFLNRHHFEKMDMFESTQYDNVGVFSFAAKQGNVRIYPETVKLKVALDNGQVIGFVADDFLKSHQKRDIPKPAISEKEARSRVNPKLDIMESRLAIMTGDMNREVLCYEFLGVLHDETYRIYINAENGNEEKVEKLKNTERAYGKSI</sequence>
<dbReference type="Pfam" id="PF03413">
    <property type="entry name" value="PepSY"/>
    <property type="match status" value="1"/>
</dbReference>
<dbReference type="EMBL" id="CP010525">
    <property type="protein sequence ID" value="AJO22766.1"/>
    <property type="molecule type" value="Genomic_DNA"/>
</dbReference>
<reference evidence="5" key="1">
    <citation type="submission" date="2015-01" db="EMBL/GenBank/DDBJ databases">
        <title>Comparative genome analysis of Bacillus coagulans HM-08, Clostridium butyricum HM-68, Bacillus subtilis HM-66 and Bacillus licheniformis BL-09.</title>
        <authorList>
            <person name="Zhang H."/>
        </authorList>
    </citation>
    <scope>NUCLEOTIDE SEQUENCE [LARGE SCALE GENOMIC DNA]</scope>
    <source>
        <strain evidence="5">HM-08</strain>
    </source>
</reference>
<dbReference type="InterPro" id="IPR048402">
    <property type="entry name" value="YpeB_N"/>
</dbReference>
<feature type="domain" description="Sporulation protein YpeB N-terminal" evidence="4">
    <location>
        <begin position="29"/>
        <end position="164"/>
    </location>
</feature>
<dbReference type="Pfam" id="PF14620">
    <property type="entry name" value="YPEB_PepSY1-2"/>
    <property type="match status" value="1"/>
</dbReference>
<dbReference type="Proteomes" id="UP000032024">
    <property type="component" value="Chromosome"/>
</dbReference>
<keyword evidence="7" id="KW-1185">Reference proteome</keyword>
<dbReference type="PATRIC" id="fig|1398.18.peg.1970"/>
<reference evidence="7" key="2">
    <citation type="submission" date="2015-01" db="EMBL/GenBank/DDBJ databases">
        <title>Comparative genome analysis of Bacillus coagulans HM-08, Clostridium butyricum HM-68, Bacillus subtilis HM-66 and Bacillus paralicheniformis BL-09.</title>
        <authorList>
            <person name="Zhang H."/>
        </authorList>
    </citation>
    <scope>NUCLEOTIDE SEQUENCE [LARGE SCALE GENOMIC DNA]</scope>
    <source>
        <strain evidence="7">HM-08</strain>
    </source>
</reference>
<evidence type="ECO:0000313" key="5">
    <source>
        <dbReference type="EMBL" id="AJO22766.1"/>
    </source>
</evidence>
<feature type="chain" id="PRO_5014222259" evidence="1">
    <location>
        <begin position="24"/>
        <end position="451"/>
    </location>
</feature>
<evidence type="ECO:0000259" key="2">
    <source>
        <dbReference type="Pfam" id="PF03413"/>
    </source>
</evidence>
<dbReference type="AlphaFoldDB" id="A0A0C5C7E2"/>
<dbReference type="InterPro" id="IPR014239">
    <property type="entry name" value="YpeB_PepSY1-2"/>
</dbReference>
<evidence type="ECO:0000313" key="8">
    <source>
        <dbReference type="Proteomes" id="UP000070376"/>
    </source>
</evidence>
<dbReference type="InterPro" id="IPR025711">
    <property type="entry name" value="PepSY"/>
</dbReference>
<feature type="domain" description="Sporulation protein YpeB PepSY1 and PepSY2" evidence="3">
    <location>
        <begin position="182"/>
        <end position="374"/>
    </location>
</feature>
<feature type="signal peptide" evidence="1">
    <location>
        <begin position="1"/>
        <end position="23"/>
    </location>
</feature>
<reference evidence="8" key="4">
    <citation type="submission" date="2016-01" db="EMBL/GenBank/DDBJ databases">
        <authorList>
            <person name="Mitreva M."/>
            <person name="Pepin K.H."/>
            <person name="Mihindukulasuriya K.A."/>
            <person name="Fulton R."/>
            <person name="Fronick C."/>
            <person name="O'Laughlin M."/>
            <person name="Miner T."/>
            <person name="Herter B."/>
            <person name="Rosa B.A."/>
            <person name="Cordes M."/>
            <person name="Tomlinson C."/>
            <person name="Wollam A."/>
            <person name="Palsikar V.B."/>
            <person name="Mardis E.R."/>
            <person name="Wilson R.K."/>
        </authorList>
    </citation>
    <scope>NUCLEOTIDE SEQUENCE [LARGE SCALE GENOMIC DNA]</scope>
    <source>
        <strain evidence="8">GED7749B</strain>
    </source>
</reference>
<dbReference type="STRING" id="1398.AB434_3313"/>
<keyword evidence="1" id="KW-0732">Signal</keyword>